<dbReference type="PATRIC" id="fig|1261658.3.peg.1676"/>
<name>A0A179CYE2_BIBTR</name>
<evidence type="ECO:0008006" key="3">
    <source>
        <dbReference type="Google" id="ProtNLM"/>
    </source>
</evidence>
<sequence length="211" mass="24817">MCFSSSMQTTQYGIALNENCSCCVTPSLTQWFETQHQLAEFLPIKCRVIYALPHQHIWRKIFFLPLLNKQNLHAKIVRLLKQELPLSLEEICFDYYIQPIAQSLRIALFALRKNYHTQLPLILSKDVIFDCELHCIARALLYLNQQDSAQIEQFYFPFEQQFFTLQNSGVQFYTTLPEQSQLLTFVNNSYRKDEQMLYLKALGASLWNGEE</sequence>
<dbReference type="Proteomes" id="UP000078358">
    <property type="component" value="Unassembled WGS sequence"/>
</dbReference>
<organism evidence="1 2">
    <name type="scientific">Bibersteinia trehalosi Y31</name>
    <dbReference type="NCBI Taxonomy" id="1261658"/>
    <lineage>
        <taxon>Bacteria</taxon>
        <taxon>Pseudomonadati</taxon>
        <taxon>Pseudomonadota</taxon>
        <taxon>Gammaproteobacteria</taxon>
        <taxon>Pasteurellales</taxon>
        <taxon>Pasteurellaceae</taxon>
        <taxon>Bibersteinia</taxon>
    </lineage>
</organism>
<evidence type="ECO:0000313" key="1">
    <source>
        <dbReference type="EMBL" id="OAQ14933.1"/>
    </source>
</evidence>
<comment type="caution">
    <text evidence="1">The sequence shown here is derived from an EMBL/GenBank/DDBJ whole genome shotgun (WGS) entry which is preliminary data.</text>
</comment>
<accession>A0A179CYE2</accession>
<gene>
    <name evidence="1" type="ORF">F480_08380</name>
</gene>
<reference evidence="1 2" key="1">
    <citation type="submission" date="2014-01" db="EMBL/GenBank/DDBJ databases">
        <authorList>
            <person name="Zuccon D."/>
        </authorList>
    </citation>
    <scope>NUCLEOTIDE SEQUENCE [LARGE SCALE GENOMIC DNA]</scope>
    <source>
        <strain evidence="1 2">Y31</strain>
    </source>
</reference>
<protein>
    <recommendedName>
        <fullName evidence="3">Tfp pilus assembly protein</fullName>
    </recommendedName>
</protein>
<dbReference type="AlphaFoldDB" id="A0A179CYE2"/>
<proteinExistence type="predicted"/>
<dbReference type="EMBL" id="JACI01000002">
    <property type="protein sequence ID" value="OAQ14933.1"/>
    <property type="molecule type" value="Genomic_DNA"/>
</dbReference>
<evidence type="ECO:0000313" key="2">
    <source>
        <dbReference type="Proteomes" id="UP000078358"/>
    </source>
</evidence>